<comment type="subcellular location">
    <subcellularLocation>
        <location evidence="1">Membrane</location>
    </subcellularLocation>
    <subcellularLocation>
        <location evidence="2">Secreted</location>
    </subcellularLocation>
</comment>
<dbReference type="InterPro" id="IPR020863">
    <property type="entry name" value="MACPF_CS"/>
</dbReference>
<dbReference type="RefSeq" id="WP_160602703.1">
    <property type="nucleotide sequence ID" value="NZ_WTYX01000001.1"/>
</dbReference>
<evidence type="ECO:0000256" key="3">
    <source>
        <dbReference type="ARBA" id="ARBA00022525"/>
    </source>
</evidence>
<keyword evidence="5" id="KW-1015">Disulfide bond</keyword>
<dbReference type="OrthoDB" id="7423118at2"/>
<accession>A0A844ZQH7</accession>
<dbReference type="GO" id="GO:0016020">
    <property type="term" value="C:membrane"/>
    <property type="evidence" value="ECO:0007669"/>
    <property type="project" value="UniProtKB-SubCell"/>
</dbReference>
<dbReference type="PROSITE" id="PS00279">
    <property type="entry name" value="MACPF_1"/>
    <property type="match status" value="1"/>
</dbReference>
<evidence type="ECO:0000256" key="5">
    <source>
        <dbReference type="ARBA" id="ARBA00023157"/>
    </source>
</evidence>
<dbReference type="Pfam" id="PF01823">
    <property type="entry name" value="MACPF"/>
    <property type="match status" value="1"/>
</dbReference>
<evidence type="ECO:0000256" key="6">
    <source>
        <dbReference type="SAM" id="MobiDB-lite"/>
    </source>
</evidence>
<evidence type="ECO:0000256" key="1">
    <source>
        <dbReference type="ARBA" id="ARBA00004370"/>
    </source>
</evidence>
<keyword evidence="3" id="KW-0964">Secreted</keyword>
<evidence type="ECO:0000256" key="4">
    <source>
        <dbReference type="ARBA" id="ARBA00023136"/>
    </source>
</evidence>
<evidence type="ECO:0000259" key="7">
    <source>
        <dbReference type="Pfam" id="PF01823"/>
    </source>
</evidence>
<evidence type="ECO:0000256" key="2">
    <source>
        <dbReference type="ARBA" id="ARBA00004613"/>
    </source>
</evidence>
<dbReference type="InterPro" id="IPR020864">
    <property type="entry name" value="MACPF"/>
</dbReference>
<name>A0A844ZQH7_9SPHN</name>
<sequence length="780" mass="86010">MRILLVRQSSRIGRNENPVSRDREVTLKSRILVVAALLPLVFTSTASGQSGNQQRSLEDALTRPVAGGSPLLGDKPVTPVGAPAEAFKGCAPPKNLDGGTINNAERIRARQATVTDPVTARRFAAVEIDPNEAVTDEGLANDCRLRLDGVWIQDAPVVFDRTSTPKLFSGLPNQGFKPELTHGNYTTPLILHVKASDDGQTLAVRSAMHDDEPNILRSTDGISLLRLFTPGGPVKTYNSGGGAPMVFEASTDRFGRIRLRFVSINFRRPQPTVTEAQDTSAADVFAVGFNLDNLTANRRGYDIVTMNMFNLLADERAEVFAAANPQDYYISEKRTVPLGLKLHPENYSGTVASSTMTSSQREYQQVVSTSIGVNIGFKTLGDDGKALEDLGSASAGANYATERTTGAKYGTAQMRDIGFARHKLYSLTLDRPFATLSKDFIAAIDDAMRLGRYDELIRKFGTHYPYAITYGSAARMETGFDSETINEWQANGENVSTKSGFSLVGFGVSSQSNVYTENRKSIEEFNQASFKDFSAVGGTGSFGEGGHQTGTPSPILADLRPLYELLSPLYFPNEPRIYTTARSELKVATEAYLREHANKTSTARYEPEIQTWRIHSRWLRCTFAGDDIISINPIGRSPIPKAQLRGWIKLQSIQQPAGHEQTNAVYPFHAINGVTREIGCMNDNRVQHNIRKMRPHNDYLIVRGTVAEIRKYVFRYRAEIAEVDGGLNPDDTINANSPNLLIPARADSKVGDYYTREWDLPHPSGKHARLHVNTRIERVK</sequence>
<dbReference type="AlphaFoldDB" id="A0A844ZQH7"/>
<reference evidence="8 9" key="1">
    <citation type="submission" date="2019-12" db="EMBL/GenBank/DDBJ databases">
        <title>Genomic-based taxomic classification of the family Erythrobacteraceae.</title>
        <authorList>
            <person name="Xu L."/>
        </authorList>
    </citation>
    <scope>NUCLEOTIDE SEQUENCE [LARGE SCALE GENOMIC DNA]</scope>
    <source>
        <strain evidence="8 9">KCTC 52763</strain>
    </source>
</reference>
<proteinExistence type="predicted"/>
<feature type="domain" description="MACPF" evidence="7">
    <location>
        <begin position="421"/>
        <end position="568"/>
    </location>
</feature>
<evidence type="ECO:0000313" key="9">
    <source>
        <dbReference type="Proteomes" id="UP000442714"/>
    </source>
</evidence>
<dbReference type="GO" id="GO:0005576">
    <property type="term" value="C:extracellular region"/>
    <property type="evidence" value="ECO:0007669"/>
    <property type="project" value="UniProtKB-SubCell"/>
</dbReference>
<organism evidence="8 9">
    <name type="scientific">Pontixanthobacter aquaemixtae</name>
    <dbReference type="NCBI Taxonomy" id="1958940"/>
    <lineage>
        <taxon>Bacteria</taxon>
        <taxon>Pseudomonadati</taxon>
        <taxon>Pseudomonadota</taxon>
        <taxon>Alphaproteobacteria</taxon>
        <taxon>Sphingomonadales</taxon>
        <taxon>Erythrobacteraceae</taxon>
        <taxon>Pontixanthobacter</taxon>
    </lineage>
</organism>
<evidence type="ECO:0000313" key="8">
    <source>
        <dbReference type="EMBL" id="MXO89286.1"/>
    </source>
</evidence>
<keyword evidence="4" id="KW-0472">Membrane</keyword>
<feature type="compositionally biased region" description="Polar residues" evidence="6">
    <location>
        <begin position="46"/>
        <end position="55"/>
    </location>
</feature>
<protein>
    <recommendedName>
        <fullName evidence="7">MACPF domain-containing protein</fullName>
    </recommendedName>
</protein>
<comment type="caution">
    <text evidence="8">The sequence shown here is derived from an EMBL/GenBank/DDBJ whole genome shotgun (WGS) entry which is preliminary data.</text>
</comment>
<gene>
    <name evidence="8" type="ORF">GRI41_00430</name>
</gene>
<feature type="region of interest" description="Disordered" evidence="6">
    <location>
        <begin position="46"/>
        <end position="78"/>
    </location>
</feature>
<dbReference type="EMBL" id="WTYX01000001">
    <property type="protein sequence ID" value="MXO89286.1"/>
    <property type="molecule type" value="Genomic_DNA"/>
</dbReference>
<dbReference type="Proteomes" id="UP000442714">
    <property type="component" value="Unassembled WGS sequence"/>
</dbReference>
<keyword evidence="9" id="KW-1185">Reference proteome</keyword>